<sequence length="144" mass="16414">MNFLKHFWIGDEPERKEMKTRLFGADPPVLYVLHYLGDETMAVFSGTTTATGTWTYCRNLQAMWRTGHGGRSMMQMPEKLQKYCLLRSKQKAALEWDRRQAEKEACCGTGGDKNWTDNSTATLPQPPPSSAQTASYDLWLSEVK</sequence>
<reference evidence="2" key="1">
    <citation type="submission" date="2018-01" db="EMBL/GenBank/DDBJ databases">
        <authorList>
            <person name="Mao J.F."/>
        </authorList>
    </citation>
    <scope>NUCLEOTIDE SEQUENCE</scope>
    <source>
        <strain evidence="2">Huo1</strain>
        <tissue evidence="2">Leaf</tissue>
    </source>
</reference>
<protein>
    <submittedName>
        <fullName evidence="2">Uncharacterized protein</fullName>
    </submittedName>
</protein>
<dbReference type="AlphaFoldDB" id="A0A8X8XAY2"/>
<accession>A0A8X8XAY2</accession>
<name>A0A8X8XAY2_SALSN</name>
<proteinExistence type="predicted"/>
<evidence type="ECO:0000256" key="1">
    <source>
        <dbReference type="SAM" id="MobiDB-lite"/>
    </source>
</evidence>
<dbReference type="EMBL" id="PNBA02000011">
    <property type="protein sequence ID" value="KAG6408406.1"/>
    <property type="molecule type" value="Genomic_DNA"/>
</dbReference>
<reference evidence="2" key="2">
    <citation type="submission" date="2020-08" db="EMBL/GenBank/DDBJ databases">
        <title>Plant Genome Project.</title>
        <authorList>
            <person name="Zhang R.-G."/>
        </authorList>
    </citation>
    <scope>NUCLEOTIDE SEQUENCE</scope>
    <source>
        <strain evidence="2">Huo1</strain>
        <tissue evidence="2">Leaf</tissue>
    </source>
</reference>
<feature type="region of interest" description="Disordered" evidence="1">
    <location>
        <begin position="105"/>
        <end position="144"/>
    </location>
</feature>
<evidence type="ECO:0000313" key="3">
    <source>
        <dbReference type="Proteomes" id="UP000298416"/>
    </source>
</evidence>
<dbReference type="Proteomes" id="UP000298416">
    <property type="component" value="Unassembled WGS sequence"/>
</dbReference>
<comment type="caution">
    <text evidence="2">The sequence shown here is derived from an EMBL/GenBank/DDBJ whole genome shotgun (WGS) entry which is preliminary data.</text>
</comment>
<evidence type="ECO:0000313" key="2">
    <source>
        <dbReference type="EMBL" id="KAG6408406.1"/>
    </source>
</evidence>
<gene>
    <name evidence="2" type="ORF">SASPL_131417</name>
</gene>
<organism evidence="2">
    <name type="scientific">Salvia splendens</name>
    <name type="common">Scarlet sage</name>
    <dbReference type="NCBI Taxonomy" id="180675"/>
    <lineage>
        <taxon>Eukaryota</taxon>
        <taxon>Viridiplantae</taxon>
        <taxon>Streptophyta</taxon>
        <taxon>Embryophyta</taxon>
        <taxon>Tracheophyta</taxon>
        <taxon>Spermatophyta</taxon>
        <taxon>Magnoliopsida</taxon>
        <taxon>eudicotyledons</taxon>
        <taxon>Gunneridae</taxon>
        <taxon>Pentapetalae</taxon>
        <taxon>asterids</taxon>
        <taxon>lamiids</taxon>
        <taxon>Lamiales</taxon>
        <taxon>Lamiaceae</taxon>
        <taxon>Nepetoideae</taxon>
        <taxon>Mentheae</taxon>
        <taxon>Salviinae</taxon>
        <taxon>Salvia</taxon>
        <taxon>Salvia subgen. Calosphace</taxon>
        <taxon>core Calosphace</taxon>
    </lineage>
</organism>
<keyword evidence="3" id="KW-1185">Reference proteome</keyword>